<name>A0A8S1U1L1_PAROT</name>
<keyword evidence="2" id="KW-0472">Membrane</keyword>
<gene>
    <name evidence="3" type="ORF">POCTA_138.1.T0340210</name>
</gene>
<evidence type="ECO:0008006" key="5">
    <source>
        <dbReference type="Google" id="ProtNLM"/>
    </source>
</evidence>
<feature type="coiled-coil region" evidence="1">
    <location>
        <begin position="393"/>
        <end position="477"/>
    </location>
</feature>
<sequence length="541" mass="64004">MIKSLCSLHEQEEEKYICAHPTCLKQTDNKLSCSCCFQINHREKQSEQHQIITLSVLEKTALANYVSFKEYMLQQIEKNSELHVQIEKQLSDVLLSLTNWQNNQKKMFNDITENSSQVLTQNIQKADNLIKNPSLDTYIYFYKFNQQEIQDEMQDIRDLSTRQLKYQLNQFEMKSDVLINQRNFIQRDYFLSFAKMNYQIELDNLNNYQFELCEKHLSQKEVLCTHPLCLQKNPLQLQCSLCFPQVHKEHQQEDYIKTIAIVMKEQTEKKDLIEQLKKKYHQDIKKSIDLNLQKINESQQNQYQNNEQQKEQLVLLEQQQLSCFLNPEIPNYIFGHLDQNLLTRNKKQISFDYDSLYHNYELKLSKIISSSAIDELKLFTELDFNSKIFNQYIINLENDHQLLQLEVQEKESIIQSNKLNISEIKLQLDALNDSFKKQEKEISNLKTLIFVQSESQNTKNQNQYNSMSEQISNLKSNIQQNFESMIQKNFEKQDMNFKNISSQNANSQEDLVSKIGINCWIIIIGMLIMILIVAGNGTNKR</sequence>
<dbReference type="OrthoDB" id="309670at2759"/>
<dbReference type="OMA" id="QINHREK"/>
<reference evidence="3" key="1">
    <citation type="submission" date="2021-01" db="EMBL/GenBank/DDBJ databases">
        <authorList>
            <consortium name="Genoscope - CEA"/>
            <person name="William W."/>
        </authorList>
    </citation>
    <scope>NUCLEOTIDE SEQUENCE</scope>
</reference>
<proteinExistence type="predicted"/>
<keyword evidence="4" id="KW-1185">Reference proteome</keyword>
<feature type="transmembrane region" description="Helical" evidence="2">
    <location>
        <begin position="515"/>
        <end position="535"/>
    </location>
</feature>
<evidence type="ECO:0000313" key="4">
    <source>
        <dbReference type="Proteomes" id="UP000683925"/>
    </source>
</evidence>
<dbReference type="AlphaFoldDB" id="A0A8S1U1L1"/>
<evidence type="ECO:0000256" key="2">
    <source>
        <dbReference type="SAM" id="Phobius"/>
    </source>
</evidence>
<protein>
    <recommendedName>
        <fullName evidence="5">Transmembrane protein</fullName>
    </recommendedName>
</protein>
<organism evidence="3 4">
    <name type="scientific">Paramecium octaurelia</name>
    <dbReference type="NCBI Taxonomy" id="43137"/>
    <lineage>
        <taxon>Eukaryota</taxon>
        <taxon>Sar</taxon>
        <taxon>Alveolata</taxon>
        <taxon>Ciliophora</taxon>
        <taxon>Intramacronucleata</taxon>
        <taxon>Oligohymenophorea</taxon>
        <taxon>Peniculida</taxon>
        <taxon>Parameciidae</taxon>
        <taxon>Paramecium</taxon>
    </lineage>
</organism>
<keyword evidence="1" id="KW-0175">Coiled coil</keyword>
<dbReference type="EMBL" id="CAJJDP010000034">
    <property type="protein sequence ID" value="CAD8157883.1"/>
    <property type="molecule type" value="Genomic_DNA"/>
</dbReference>
<evidence type="ECO:0000256" key="1">
    <source>
        <dbReference type="SAM" id="Coils"/>
    </source>
</evidence>
<dbReference type="Proteomes" id="UP000683925">
    <property type="component" value="Unassembled WGS sequence"/>
</dbReference>
<keyword evidence="2" id="KW-1133">Transmembrane helix</keyword>
<evidence type="ECO:0000313" key="3">
    <source>
        <dbReference type="EMBL" id="CAD8157883.1"/>
    </source>
</evidence>
<feature type="coiled-coil region" evidence="1">
    <location>
        <begin position="292"/>
        <end position="319"/>
    </location>
</feature>
<keyword evidence="2" id="KW-0812">Transmembrane</keyword>
<comment type="caution">
    <text evidence="3">The sequence shown here is derived from an EMBL/GenBank/DDBJ whole genome shotgun (WGS) entry which is preliminary data.</text>
</comment>
<accession>A0A8S1U1L1</accession>